<evidence type="ECO:0000256" key="5">
    <source>
        <dbReference type="SAM" id="MobiDB-lite"/>
    </source>
</evidence>
<keyword evidence="1" id="KW-0963">Cytoplasm</keyword>
<evidence type="ECO:0000256" key="2">
    <source>
        <dbReference type="ARBA" id="ARBA00022540"/>
    </source>
</evidence>
<keyword evidence="3" id="KW-0694">RNA-binding</keyword>
<evidence type="ECO:0000256" key="4">
    <source>
        <dbReference type="ARBA" id="ARBA00022917"/>
    </source>
</evidence>
<keyword evidence="2 6" id="KW-0396">Initiation factor</keyword>
<dbReference type="OrthoDB" id="311673at2759"/>
<dbReference type="PANTHER" id="PTHR12399">
    <property type="entry name" value="EUKARYOTIC TRANSLATION INITIATION FACTOR 3 SUBUNIT 7"/>
    <property type="match status" value="1"/>
</dbReference>
<evidence type="ECO:0000256" key="3">
    <source>
        <dbReference type="ARBA" id="ARBA00022884"/>
    </source>
</evidence>
<evidence type="ECO:0000313" key="7">
    <source>
        <dbReference type="Proteomes" id="UP000009168"/>
    </source>
</evidence>
<protein>
    <submittedName>
        <fullName evidence="6">Eukaryotic translation initiation factor 3, putative</fullName>
    </submittedName>
</protein>
<reference evidence="7" key="1">
    <citation type="journal article" date="2006" name="PLoS Biol.">
        <title>Macronuclear genome sequence of the ciliate Tetrahymena thermophila, a model eukaryote.</title>
        <authorList>
            <person name="Eisen J.A."/>
            <person name="Coyne R.S."/>
            <person name="Wu M."/>
            <person name="Wu D."/>
            <person name="Thiagarajan M."/>
            <person name="Wortman J.R."/>
            <person name="Badger J.H."/>
            <person name="Ren Q."/>
            <person name="Amedeo P."/>
            <person name="Jones K.M."/>
            <person name="Tallon L.J."/>
            <person name="Delcher A.L."/>
            <person name="Salzberg S.L."/>
            <person name="Silva J.C."/>
            <person name="Haas B.J."/>
            <person name="Majoros W.H."/>
            <person name="Farzad M."/>
            <person name="Carlton J.M."/>
            <person name="Smith R.K. Jr."/>
            <person name="Garg J."/>
            <person name="Pearlman R.E."/>
            <person name="Karrer K.M."/>
            <person name="Sun L."/>
            <person name="Manning G."/>
            <person name="Elde N.C."/>
            <person name="Turkewitz A.P."/>
            <person name="Asai D.J."/>
            <person name="Wilkes D.E."/>
            <person name="Wang Y."/>
            <person name="Cai H."/>
            <person name="Collins K."/>
            <person name="Stewart B.A."/>
            <person name="Lee S.R."/>
            <person name="Wilamowska K."/>
            <person name="Weinberg Z."/>
            <person name="Ruzzo W.L."/>
            <person name="Wloga D."/>
            <person name="Gaertig J."/>
            <person name="Frankel J."/>
            <person name="Tsao C.-C."/>
            <person name="Gorovsky M.A."/>
            <person name="Keeling P.J."/>
            <person name="Waller R.F."/>
            <person name="Patron N.J."/>
            <person name="Cherry J.M."/>
            <person name="Stover N.A."/>
            <person name="Krieger C.J."/>
            <person name="del Toro C."/>
            <person name="Ryder H.F."/>
            <person name="Williamson S.C."/>
            <person name="Barbeau R.A."/>
            <person name="Hamilton E.P."/>
            <person name="Orias E."/>
        </authorList>
    </citation>
    <scope>NUCLEOTIDE SEQUENCE [LARGE SCALE GENOMIC DNA]</scope>
    <source>
        <strain evidence="7">SB210</strain>
    </source>
</reference>
<dbReference type="GeneID" id="7847222"/>
<dbReference type="KEGG" id="tet:TTHERM_00284030"/>
<accession>I7MKB5</accession>
<dbReference type="PANTHER" id="PTHR12399:SF0">
    <property type="entry name" value="EUKARYOTIC TRANSLATION INITIATION FACTOR 3 SUBUNIT D"/>
    <property type="match status" value="1"/>
</dbReference>
<gene>
    <name evidence="6" type="ORF">TTHERM_00284030</name>
</gene>
<dbReference type="EMBL" id="GG662656">
    <property type="protein sequence ID" value="EAR98013.1"/>
    <property type="molecule type" value="Genomic_DNA"/>
</dbReference>
<feature type="compositionally biased region" description="Basic and acidic residues" evidence="5">
    <location>
        <begin position="120"/>
        <end position="138"/>
    </location>
</feature>
<dbReference type="eggNOG" id="KOG2479">
    <property type="taxonomic scope" value="Eukaryota"/>
</dbReference>
<name>I7MKB5_TETTS</name>
<dbReference type="HOGENOM" id="CLU_494794_0_0_1"/>
<proteinExistence type="predicted"/>
<dbReference type="STRING" id="312017.I7MKB5"/>
<dbReference type="InterPro" id="IPR007783">
    <property type="entry name" value="eIF3d"/>
</dbReference>
<dbReference type="FunCoup" id="I7MKB5">
    <property type="interactions" value="773"/>
</dbReference>
<keyword evidence="7" id="KW-1185">Reference proteome</keyword>
<dbReference type="InParanoid" id="I7MKB5"/>
<dbReference type="OMA" id="FMDKRDN"/>
<organism evidence="6 7">
    <name type="scientific">Tetrahymena thermophila (strain SB210)</name>
    <dbReference type="NCBI Taxonomy" id="312017"/>
    <lineage>
        <taxon>Eukaryota</taxon>
        <taxon>Sar</taxon>
        <taxon>Alveolata</taxon>
        <taxon>Ciliophora</taxon>
        <taxon>Intramacronucleata</taxon>
        <taxon>Oligohymenophorea</taxon>
        <taxon>Hymenostomatida</taxon>
        <taxon>Tetrahymenina</taxon>
        <taxon>Tetrahymenidae</taxon>
        <taxon>Tetrahymena</taxon>
    </lineage>
</organism>
<evidence type="ECO:0000256" key="1">
    <source>
        <dbReference type="ARBA" id="ARBA00022490"/>
    </source>
</evidence>
<dbReference type="Pfam" id="PF05091">
    <property type="entry name" value="eIF-3_zeta"/>
    <property type="match status" value="1"/>
</dbReference>
<dbReference type="AlphaFoldDB" id="I7MKB5"/>
<sequence>MKSNLNLADLENLKSFTKQTWGPDRNYVFTKFDNLPFTPFSRLEKLGACCDLQNIMATRTGLKQTQVIRSTAPANAPTNTVESVQVTTTAVDAENDFHTVTAKKDKNLYAQKIIKQGLRDQKINKQREQEQKEQEKNSKIQNVKKPKIISANNKKQVIIKTKFKEYTNIKVDWEVLHESQKLNIEQHPINNVTITPIKITGKLKQYEKAFDRIDPRGIKKLDASKNLSVVNSSTLKDDILIELLQQDVDEKSDKPTVYTTDALLLALMTCKKNEFPWDILVQKDGNAIVFDTYEEERMNYMDFQSVNENSNILPEEEKDLNKLCVEATTITKKFQAQTCKEDNGEIWDISEGEPNQIDEQNIAFKYVNVNIDDKVNLKVRVQIDGYDIVNKVDPETAEPYQEKVPILVRALNEFDSAAQWKTKLLNQKGSVTSTEYINNITLFMKWLIQMKLSGAERLKLAYTSRASPKDTQNHNILCVDSFDLQTLTNIIQFKFKDQWQVVKYFIDQILNEKDGKYMFVKTAFKQSVKTYLLPNDQEGEEENEDDDDDKI</sequence>
<dbReference type="GO" id="GO:0003723">
    <property type="term" value="F:RNA binding"/>
    <property type="evidence" value="ECO:0007669"/>
    <property type="project" value="UniProtKB-KW"/>
</dbReference>
<keyword evidence="4" id="KW-0648">Protein biosynthesis</keyword>
<feature type="region of interest" description="Disordered" evidence="5">
    <location>
        <begin position="120"/>
        <end position="139"/>
    </location>
</feature>
<evidence type="ECO:0000313" key="6">
    <source>
        <dbReference type="EMBL" id="EAR98013.1"/>
    </source>
</evidence>
<dbReference type="Proteomes" id="UP000009168">
    <property type="component" value="Unassembled WGS sequence"/>
</dbReference>
<dbReference type="PIRSF" id="PIRSF016281">
    <property type="entry name" value="EIF-3_zeta"/>
    <property type="match status" value="1"/>
</dbReference>
<dbReference type="GO" id="GO:0003743">
    <property type="term" value="F:translation initiation factor activity"/>
    <property type="evidence" value="ECO:0007669"/>
    <property type="project" value="UniProtKB-KW"/>
</dbReference>
<dbReference type="RefSeq" id="XP_001018258.1">
    <property type="nucleotide sequence ID" value="XM_001018258.2"/>
</dbReference>
<dbReference type="GO" id="GO:0005852">
    <property type="term" value="C:eukaryotic translation initiation factor 3 complex"/>
    <property type="evidence" value="ECO:0007669"/>
    <property type="project" value="InterPro"/>
</dbReference>